<evidence type="ECO:0000259" key="4">
    <source>
        <dbReference type="Pfam" id="PF00891"/>
    </source>
</evidence>
<dbReference type="PANTHER" id="PTHR43712:SF2">
    <property type="entry name" value="O-METHYLTRANSFERASE CICE"/>
    <property type="match status" value="1"/>
</dbReference>
<evidence type="ECO:0000256" key="2">
    <source>
        <dbReference type="ARBA" id="ARBA00022679"/>
    </source>
</evidence>
<dbReference type="SUPFAM" id="SSF53335">
    <property type="entry name" value="S-adenosyl-L-methionine-dependent methyltransferases"/>
    <property type="match status" value="1"/>
</dbReference>
<dbReference type="PROSITE" id="PS51683">
    <property type="entry name" value="SAM_OMT_II"/>
    <property type="match status" value="1"/>
</dbReference>
<dbReference type="PANTHER" id="PTHR43712">
    <property type="entry name" value="PUTATIVE (AFU_ORTHOLOGUE AFUA_4G14580)-RELATED"/>
    <property type="match status" value="1"/>
</dbReference>
<accession>A0ABS1SP59</accession>
<evidence type="ECO:0000259" key="5">
    <source>
        <dbReference type="Pfam" id="PF08100"/>
    </source>
</evidence>
<evidence type="ECO:0000313" key="6">
    <source>
        <dbReference type="EMBL" id="MBL3689953.1"/>
    </source>
</evidence>
<protein>
    <submittedName>
        <fullName evidence="6">Polyketide biosynthesis methyltransferase</fullName>
    </submittedName>
</protein>
<dbReference type="Gene3D" id="1.10.10.10">
    <property type="entry name" value="Winged helix-like DNA-binding domain superfamily/Winged helix DNA-binding domain"/>
    <property type="match status" value="1"/>
</dbReference>
<evidence type="ECO:0000313" key="7">
    <source>
        <dbReference type="Proteomes" id="UP001646141"/>
    </source>
</evidence>
<dbReference type="SUPFAM" id="SSF46785">
    <property type="entry name" value="Winged helix' DNA-binding domain"/>
    <property type="match status" value="1"/>
</dbReference>
<dbReference type="InterPro" id="IPR029063">
    <property type="entry name" value="SAM-dependent_MTases_sf"/>
</dbReference>
<dbReference type="GO" id="GO:0032259">
    <property type="term" value="P:methylation"/>
    <property type="evidence" value="ECO:0007669"/>
    <property type="project" value="UniProtKB-KW"/>
</dbReference>
<dbReference type="RefSeq" id="WP_202382044.1">
    <property type="nucleotide sequence ID" value="NZ_BAAAMA010000002.1"/>
</dbReference>
<dbReference type="InterPro" id="IPR036388">
    <property type="entry name" value="WH-like_DNA-bd_sf"/>
</dbReference>
<feature type="domain" description="O-methyltransferase C-terminal" evidence="4">
    <location>
        <begin position="125"/>
        <end position="271"/>
    </location>
</feature>
<dbReference type="InterPro" id="IPR016461">
    <property type="entry name" value="COMT-like"/>
</dbReference>
<feature type="domain" description="O-methyltransferase dimerisation" evidence="5">
    <location>
        <begin position="10"/>
        <end position="85"/>
    </location>
</feature>
<reference evidence="6 7" key="1">
    <citation type="submission" date="2018-09" db="EMBL/GenBank/DDBJ databases">
        <title>Comparative genomics of Leucobacter spp.</title>
        <authorList>
            <person name="Reis A.C."/>
            <person name="Kolvenbach B.A."/>
            <person name="Corvini P.F.X."/>
            <person name="Nunes O.C."/>
        </authorList>
    </citation>
    <scope>NUCLEOTIDE SEQUENCE [LARGE SCALE GENOMIC DNA]</scope>
    <source>
        <strain evidence="6 7">L-1</strain>
    </source>
</reference>
<dbReference type="Pfam" id="PF00891">
    <property type="entry name" value="Methyltransf_2"/>
    <property type="match status" value="1"/>
</dbReference>
<evidence type="ECO:0000256" key="3">
    <source>
        <dbReference type="ARBA" id="ARBA00022691"/>
    </source>
</evidence>
<proteinExistence type="predicted"/>
<dbReference type="InterPro" id="IPR036390">
    <property type="entry name" value="WH_DNA-bd_sf"/>
</dbReference>
<dbReference type="EMBL" id="QYAD01000002">
    <property type="protein sequence ID" value="MBL3689953.1"/>
    <property type="molecule type" value="Genomic_DNA"/>
</dbReference>
<dbReference type="Pfam" id="PF08100">
    <property type="entry name" value="Dimerisation"/>
    <property type="match status" value="1"/>
</dbReference>
<dbReference type="Proteomes" id="UP001646141">
    <property type="component" value="Unassembled WGS sequence"/>
</dbReference>
<keyword evidence="7" id="KW-1185">Reference proteome</keyword>
<keyword evidence="1 6" id="KW-0489">Methyltransferase</keyword>
<evidence type="ECO:0000256" key="1">
    <source>
        <dbReference type="ARBA" id="ARBA00022603"/>
    </source>
</evidence>
<keyword evidence="2" id="KW-0808">Transferase</keyword>
<sequence>MTATPTRIVDIAIGFMGAKQLAAATRIGLFRALADGPQDLAGLASATQHSERQVRTLAHAMNGLGLLDRAAGRYSLAEDAKQYLAGGGEIDLSPFVAFLNDISYPQWLGYDRTVDTDAAGTLELDEAGWGDFMAGVMTYNALHAEQFGAAFDFTSFRNALDFGGLAAGFSFAAMAQNPELTTRFVYAPGFTESIAAEAERAGYTSRVTVEEGETESTEPGGEHDLVLLTHVLHRFDATQNQAILAAARGAAVAGAKLMLLDFFLDEDATQRSIDALHAGEYFNIDGTVVYPIAEVEGWLAETGWAVERLVSLPGSPRVLVATAV</sequence>
<gene>
    <name evidence="6" type="ORF">D3226_08260</name>
</gene>
<name>A0ABS1SP59_9MICO</name>
<keyword evidence="3" id="KW-0949">S-adenosyl-L-methionine</keyword>
<organism evidence="6 7">
    <name type="scientific">Leucobacter chromiireducens subsp. chromiireducens</name>
    <dbReference type="NCBI Taxonomy" id="660067"/>
    <lineage>
        <taxon>Bacteria</taxon>
        <taxon>Bacillati</taxon>
        <taxon>Actinomycetota</taxon>
        <taxon>Actinomycetes</taxon>
        <taxon>Micrococcales</taxon>
        <taxon>Microbacteriaceae</taxon>
        <taxon>Leucobacter</taxon>
    </lineage>
</organism>
<dbReference type="Gene3D" id="3.40.50.150">
    <property type="entry name" value="Vaccinia Virus protein VP39"/>
    <property type="match status" value="1"/>
</dbReference>
<comment type="caution">
    <text evidence="6">The sequence shown here is derived from an EMBL/GenBank/DDBJ whole genome shotgun (WGS) entry which is preliminary data.</text>
</comment>
<dbReference type="GO" id="GO:0008168">
    <property type="term" value="F:methyltransferase activity"/>
    <property type="evidence" value="ECO:0007669"/>
    <property type="project" value="UniProtKB-KW"/>
</dbReference>
<dbReference type="InterPro" id="IPR012967">
    <property type="entry name" value="COMT_dimerisation"/>
</dbReference>
<dbReference type="InterPro" id="IPR001077">
    <property type="entry name" value="COMT_C"/>
</dbReference>